<reference evidence="2" key="2">
    <citation type="submission" date="2021-03" db="UniProtKB">
        <authorList>
            <consortium name="EnsemblPlants"/>
        </authorList>
    </citation>
    <scope>IDENTIFICATION</scope>
</reference>
<dbReference type="AlphaFoldDB" id="A0A803PTD8"/>
<dbReference type="Gramene" id="evm.model.06.1174">
    <property type="protein sequence ID" value="cds.evm.model.06.1174"/>
    <property type="gene ID" value="evm.TU.06.1174"/>
</dbReference>
<evidence type="ECO:0000259" key="1">
    <source>
        <dbReference type="Pfam" id="PF13966"/>
    </source>
</evidence>
<evidence type="ECO:0000313" key="2">
    <source>
        <dbReference type="EnsemblPlants" id="cds.evm.model.06.1174"/>
    </source>
</evidence>
<sequence>MKLNLLEILQRVGNRVGSGETIEFGSKNPVAPFLPGQLTLSKPIVMLLLFQWLPPYGISFGILRFMNITKFFGGAFSQKLCQLKLVGARIQIEDQLCPLCGRENETLEHLTLFCELAYHLWCASP</sequence>
<accession>A0A803PTD8</accession>
<evidence type="ECO:0000313" key="3">
    <source>
        <dbReference type="Proteomes" id="UP000596661"/>
    </source>
</evidence>
<dbReference type="Pfam" id="PF13966">
    <property type="entry name" value="zf-RVT"/>
    <property type="match status" value="1"/>
</dbReference>
<dbReference type="EnsemblPlants" id="evm.model.06.1174">
    <property type="protein sequence ID" value="cds.evm.model.06.1174"/>
    <property type="gene ID" value="evm.TU.06.1174"/>
</dbReference>
<keyword evidence="3" id="KW-1185">Reference proteome</keyword>
<dbReference type="Proteomes" id="UP000596661">
    <property type="component" value="Chromosome 6"/>
</dbReference>
<reference evidence="2" key="1">
    <citation type="submission" date="2018-11" db="EMBL/GenBank/DDBJ databases">
        <authorList>
            <person name="Grassa J C."/>
        </authorList>
    </citation>
    <scope>NUCLEOTIDE SEQUENCE [LARGE SCALE GENOMIC DNA]</scope>
</reference>
<dbReference type="EMBL" id="UZAU01000596">
    <property type="status" value="NOT_ANNOTATED_CDS"/>
    <property type="molecule type" value="Genomic_DNA"/>
</dbReference>
<dbReference type="InterPro" id="IPR026960">
    <property type="entry name" value="RVT-Znf"/>
</dbReference>
<name>A0A803PTD8_CANSA</name>
<organism evidence="2 3">
    <name type="scientific">Cannabis sativa</name>
    <name type="common">Hemp</name>
    <name type="synonym">Marijuana</name>
    <dbReference type="NCBI Taxonomy" id="3483"/>
    <lineage>
        <taxon>Eukaryota</taxon>
        <taxon>Viridiplantae</taxon>
        <taxon>Streptophyta</taxon>
        <taxon>Embryophyta</taxon>
        <taxon>Tracheophyta</taxon>
        <taxon>Spermatophyta</taxon>
        <taxon>Magnoliopsida</taxon>
        <taxon>eudicotyledons</taxon>
        <taxon>Gunneridae</taxon>
        <taxon>Pentapetalae</taxon>
        <taxon>rosids</taxon>
        <taxon>fabids</taxon>
        <taxon>Rosales</taxon>
        <taxon>Cannabaceae</taxon>
        <taxon>Cannabis</taxon>
    </lineage>
</organism>
<proteinExistence type="predicted"/>
<protein>
    <recommendedName>
        <fullName evidence="1">Reverse transcriptase zinc-binding domain-containing protein</fullName>
    </recommendedName>
</protein>
<feature type="domain" description="Reverse transcriptase zinc-binding" evidence="1">
    <location>
        <begin position="88"/>
        <end position="121"/>
    </location>
</feature>